<evidence type="ECO:0000256" key="6">
    <source>
        <dbReference type="ARBA" id="ARBA00023242"/>
    </source>
</evidence>
<dbReference type="CDD" id="cd13229">
    <property type="entry name" value="PH_TFIIH"/>
    <property type="match status" value="1"/>
</dbReference>
<keyword evidence="5" id="KW-0804">Transcription</keyword>
<keyword evidence="3" id="KW-0677">Repeat</keyword>
<dbReference type="RefSeq" id="XP_033533873.1">
    <property type="nucleotide sequence ID" value="XM_033682544.1"/>
</dbReference>
<feature type="region of interest" description="Disordered" evidence="7">
    <location>
        <begin position="451"/>
        <end position="481"/>
    </location>
</feature>
<dbReference type="Pfam" id="PF03909">
    <property type="entry name" value="BSD"/>
    <property type="match status" value="2"/>
</dbReference>
<evidence type="ECO:0000313" key="10">
    <source>
        <dbReference type="Proteomes" id="UP000504638"/>
    </source>
</evidence>
<comment type="similarity">
    <text evidence="2">Belongs to the TFB1 family.</text>
</comment>
<evidence type="ECO:0000313" key="9">
    <source>
        <dbReference type="EMBL" id="KAF1812242.1"/>
    </source>
</evidence>
<dbReference type="SMART" id="SM00751">
    <property type="entry name" value="BSD"/>
    <property type="match status" value="1"/>
</dbReference>
<dbReference type="EMBL" id="ML975158">
    <property type="protein sequence ID" value="KAF1812242.1"/>
    <property type="molecule type" value="Genomic_DNA"/>
</dbReference>
<comment type="subcellular location">
    <subcellularLocation>
        <location evidence="1">Nucleus</location>
    </subcellularLocation>
</comment>
<reference evidence="11" key="3">
    <citation type="submission" date="2025-04" db="UniProtKB">
        <authorList>
            <consortium name="RefSeq"/>
        </authorList>
    </citation>
    <scope>IDENTIFICATION</scope>
    <source>
        <strain evidence="11">CBS 781.70</strain>
    </source>
</reference>
<organism evidence="9">
    <name type="scientific">Eremomyces bilateralis CBS 781.70</name>
    <dbReference type="NCBI Taxonomy" id="1392243"/>
    <lineage>
        <taxon>Eukaryota</taxon>
        <taxon>Fungi</taxon>
        <taxon>Dikarya</taxon>
        <taxon>Ascomycota</taxon>
        <taxon>Pezizomycotina</taxon>
        <taxon>Dothideomycetes</taxon>
        <taxon>Dothideomycetes incertae sedis</taxon>
        <taxon>Eremomycetales</taxon>
        <taxon>Eremomycetaceae</taxon>
        <taxon>Eremomyces</taxon>
    </lineage>
</organism>
<gene>
    <name evidence="9 11" type="ORF">P152DRAFT_507581</name>
</gene>
<dbReference type="GO" id="GO:0006351">
    <property type="term" value="P:DNA-templated transcription"/>
    <property type="evidence" value="ECO:0007669"/>
    <property type="project" value="InterPro"/>
</dbReference>
<evidence type="ECO:0000256" key="1">
    <source>
        <dbReference type="ARBA" id="ARBA00004123"/>
    </source>
</evidence>
<dbReference type="SUPFAM" id="SSF50729">
    <property type="entry name" value="PH domain-like"/>
    <property type="match status" value="1"/>
</dbReference>
<accession>A0A6G1G2M9</accession>
<keyword evidence="4" id="KW-0805">Transcription regulation</keyword>
<dbReference type="GO" id="GO:0006289">
    <property type="term" value="P:nucleotide-excision repair"/>
    <property type="evidence" value="ECO:0007669"/>
    <property type="project" value="InterPro"/>
</dbReference>
<sequence length="660" mass="73301">MANSNPSVATSYKKQDGSLILSADRKSITWTPTAQGASNAPIVLSVAEISNLQQTPATSAKVSTKVVVQKPNQTTPENFVFTFTSPNARNEQSTITESIRKAIEASKSQNGAGDGASTAAAGPPGDGQSGAMAFAQTVSSTPRTDPLYDDARLATDANLQRSLLHANAQLRQRFNESLAEKPEGITMSQFSAQFWSTRVHLLRAHAVGKSQSHGVYNVLSEVKPKNVDGTARLNLSKEQIVLIFKQHPLVKRVYDESVPPMQEKDFWSRFFVSRLCKKLRGEKITEIDSTDKDLDKYLNQDEYSTQRRDLEPHVPHIIDLEGNENDITLEKGNRPDWTMRPQDHDRVPILRVLNRMSEKMMTEVAPSDNLYDPVGMDEETFNQLRLRDLDANGADNRIILNIKDQRRFLAAGVSHVSKEAARFAKMQPQQVVDNLRAEFGTEPFDLNAALNVRPQSDEDSDEEDDPRPLKDRIGSRAGRTAATNDMIGTIRQRRNYTDVLPSGMDSANFGAVPLTDTGLSQDIIDSLLITHNTTIEFLHYFWVVFHSGDADRAGELQKLVETLDKSLDRIQMIADRAEQERGSRVAALQKQEEERMRRKGRRGQVNVGAIKGGAAVVNQLLAPTKRAIDAARVEFEAALRTQLSKAVGDSGDRDTPMTDR</sequence>
<dbReference type="PANTHER" id="PTHR12856">
    <property type="entry name" value="TRANSCRIPTION INITIATION FACTOR IIH-RELATED"/>
    <property type="match status" value="1"/>
</dbReference>
<dbReference type="GeneID" id="54423114"/>
<dbReference type="InterPro" id="IPR013876">
    <property type="entry name" value="TFIIH_BTF_p62_N"/>
</dbReference>
<name>A0A6G1G2M9_9PEZI</name>
<evidence type="ECO:0000256" key="3">
    <source>
        <dbReference type="ARBA" id="ARBA00022737"/>
    </source>
</evidence>
<reference evidence="11" key="2">
    <citation type="submission" date="2020-04" db="EMBL/GenBank/DDBJ databases">
        <authorList>
            <consortium name="NCBI Genome Project"/>
        </authorList>
    </citation>
    <scope>NUCLEOTIDE SEQUENCE</scope>
    <source>
        <strain evidence="11">CBS 781.70</strain>
    </source>
</reference>
<dbReference type="Gene3D" id="2.30.29.30">
    <property type="entry name" value="Pleckstrin-homology domain (PH domain)/Phosphotyrosine-binding domain (PTB)"/>
    <property type="match status" value="1"/>
</dbReference>
<dbReference type="AlphaFoldDB" id="A0A6G1G2M9"/>
<evidence type="ECO:0000256" key="4">
    <source>
        <dbReference type="ARBA" id="ARBA00023015"/>
    </source>
</evidence>
<keyword evidence="6" id="KW-0539">Nucleus</keyword>
<proteinExistence type="inferred from homology"/>
<dbReference type="InterPro" id="IPR027079">
    <property type="entry name" value="Tfb1/GTF2H1"/>
</dbReference>
<protein>
    <recommendedName>
        <fullName evidence="8">BSD domain-containing protein</fullName>
    </recommendedName>
</protein>
<evidence type="ECO:0000259" key="8">
    <source>
        <dbReference type="PROSITE" id="PS50858"/>
    </source>
</evidence>
<dbReference type="PROSITE" id="PS50858">
    <property type="entry name" value="BSD"/>
    <property type="match status" value="1"/>
</dbReference>
<dbReference type="InterPro" id="IPR005607">
    <property type="entry name" value="BSD_dom"/>
</dbReference>
<evidence type="ECO:0000256" key="7">
    <source>
        <dbReference type="SAM" id="MobiDB-lite"/>
    </source>
</evidence>
<feature type="region of interest" description="Disordered" evidence="7">
    <location>
        <begin position="107"/>
        <end position="130"/>
    </location>
</feature>
<dbReference type="Pfam" id="PF08567">
    <property type="entry name" value="PH_TFIIH"/>
    <property type="match status" value="1"/>
</dbReference>
<evidence type="ECO:0000313" key="11">
    <source>
        <dbReference type="RefSeq" id="XP_033533873.1"/>
    </source>
</evidence>
<dbReference type="Proteomes" id="UP000504638">
    <property type="component" value="Unplaced"/>
</dbReference>
<evidence type="ECO:0000256" key="2">
    <source>
        <dbReference type="ARBA" id="ARBA00009448"/>
    </source>
</evidence>
<keyword evidence="10" id="KW-1185">Reference proteome</keyword>
<feature type="domain" description="BSD" evidence="8">
    <location>
        <begin position="227"/>
        <end position="278"/>
    </location>
</feature>
<dbReference type="GO" id="GO:0000439">
    <property type="term" value="C:transcription factor TFIIH core complex"/>
    <property type="evidence" value="ECO:0007669"/>
    <property type="project" value="InterPro"/>
</dbReference>
<reference evidence="9 11" key="1">
    <citation type="submission" date="2020-01" db="EMBL/GenBank/DDBJ databases">
        <authorList>
            <consortium name="DOE Joint Genome Institute"/>
            <person name="Haridas S."/>
            <person name="Albert R."/>
            <person name="Binder M."/>
            <person name="Bloem J."/>
            <person name="Labutti K."/>
            <person name="Salamov A."/>
            <person name="Andreopoulos B."/>
            <person name="Baker S.E."/>
            <person name="Barry K."/>
            <person name="Bills G."/>
            <person name="Bluhm B.H."/>
            <person name="Cannon C."/>
            <person name="Castanera R."/>
            <person name="Culley D.E."/>
            <person name="Daum C."/>
            <person name="Ezra D."/>
            <person name="Gonzalez J.B."/>
            <person name="Henrissat B."/>
            <person name="Kuo A."/>
            <person name="Liang C."/>
            <person name="Lipzen A."/>
            <person name="Lutzoni F."/>
            <person name="Magnuson J."/>
            <person name="Mondo S."/>
            <person name="Nolan M."/>
            <person name="Ohm R."/>
            <person name="Pangilinan J."/>
            <person name="Park H.-J."/>
            <person name="Ramirez L."/>
            <person name="Alfaro M."/>
            <person name="Sun H."/>
            <person name="Tritt A."/>
            <person name="Yoshinaga Y."/>
            <person name="Zwiers L.-H."/>
            <person name="Turgeon B.G."/>
            <person name="Goodwin S.B."/>
            <person name="Spatafora J.W."/>
            <person name="Crous P.W."/>
            <person name="Grigoriev I.V."/>
        </authorList>
    </citation>
    <scope>NUCLEOTIDE SEQUENCE</scope>
    <source>
        <strain evidence="9 11">CBS 781.70</strain>
    </source>
</reference>
<dbReference type="InterPro" id="IPR011993">
    <property type="entry name" value="PH-like_dom_sf"/>
</dbReference>
<evidence type="ECO:0000256" key="5">
    <source>
        <dbReference type="ARBA" id="ARBA00023163"/>
    </source>
</evidence>
<dbReference type="OrthoDB" id="360521at2759"/>